<gene>
    <name evidence="1" type="ORF">CEXT_675961</name>
</gene>
<proteinExistence type="predicted"/>
<dbReference type="AlphaFoldDB" id="A0AAV4NIA8"/>
<comment type="caution">
    <text evidence="1">The sequence shown here is derived from an EMBL/GenBank/DDBJ whole genome shotgun (WGS) entry which is preliminary data.</text>
</comment>
<sequence>MVNDHEAACTFPFLYLLQPNFLRKSVYNLFRGSQLISSKVTLSRNTQCKPRMAICWECSAYHTGGTDRNFHGKQEVVFPATRPAVRHRL</sequence>
<reference evidence="1 2" key="1">
    <citation type="submission" date="2021-06" db="EMBL/GenBank/DDBJ databases">
        <title>Caerostris extrusa draft genome.</title>
        <authorList>
            <person name="Kono N."/>
            <person name="Arakawa K."/>
        </authorList>
    </citation>
    <scope>NUCLEOTIDE SEQUENCE [LARGE SCALE GENOMIC DNA]</scope>
</reference>
<evidence type="ECO:0000313" key="1">
    <source>
        <dbReference type="EMBL" id="GIX84049.1"/>
    </source>
</evidence>
<name>A0AAV4NIA8_CAEEX</name>
<dbReference type="EMBL" id="BPLR01020925">
    <property type="protein sequence ID" value="GIX84049.1"/>
    <property type="molecule type" value="Genomic_DNA"/>
</dbReference>
<organism evidence="1 2">
    <name type="scientific">Caerostris extrusa</name>
    <name type="common">Bark spider</name>
    <name type="synonym">Caerostris bankana</name>
    <dbReference type="NCBI Taxonomy" id="172846"/>
    <lineage>
        <taxon>Eukaryota</taxon>
        <taxon>Metazoa</taxon>
        <taxon>Ecdysozoa</taxon>
        <taxon>Arthropoda</taxon>
        <taxon>Chelicerata</taxon>
        <taxon>Arachnida</taxon>
        <taxon>Araneae</taxon>
        <taxon>Araneomorphae</taxon>
        <taxon>Entelegynae</taxon>
        <taxon>Araneoidea</taxon>
        <taxon>Araneidae</taxon>
        <taxon>Caerostris</taxon>
    </lineage>
</organism>
<keyword evidence="2" id="KW-1185">Reference proteome</keyword>
<evidence type="ECO:0000313" key="2">
    <source>
        <dbReference type="Proteomes" id="UP001054945"/>
    </source>
</evidence>
<dbReference type="Proteomes" id="UP001054945">
    <property type="component" value="Unassembled WGS sequence"/>
</dbReference>
<protein>
    <submittedName>
        <fullName evidence="1">Uncharacterized protein</fullName>
    </submittedName>
</protein>
<accession>A0AAV4NIA8</accession>